<comment type="caution">
    <text evidence="2">The sequence shown here is derived from an EMBL/GenBank/DDBJ whole genome shotgun (WGS) entry which is preliminary data.</text>
</comment>
<accession>A0ABU1BHZ5</accession>
<keyword evidence="3" id="KW-1185">Reference proteome</keyword>
<organism evidence="2 3">
    <name type="scientific">Pseudoalteromonas haloplanktis</name>
    <name type="common">Alteromonas haloplanktis</name>
    <dbReference type="NCBI Taxonomy" id="228"/>
    <lineage>
        <taxon>Bacteria</taxon>
        <taxon>Pseudomonadati</taxon>
        <taxon>Pseudomonadota</taxon>
        <taxon>Gammaproteobacteria</taxon>
        <taxon>Alteromonadales</taxon>
        <taxon>Pseudoalteromonadaceae</taxon>
        <taxon>Pseudoalteromonas</taxon>
    </lineage>
</organism>
<dbReference type="Proteomes" id="UP001226574">
    <property type="component" value="Unassembled WGS sequence"/>
</dbReference>
<protein>
    <recommendedName>
        <fullName evidence="1">Glycosyl transferase family 1 domain-containing protein</fullName>
    </recommendedName>
</protein>
<evidence type="ECO:0000313" key="3">
    <source>
        <dbReference type="Proteomes" id="UP001226574"/>
    </source>
</evidence>
<dbReference type="Gene3D" id="3.40.50.2000">
    <property type="entry name" value="Glycogen Phosphorylase B"/>
    <property type="match status" value="2"/>
</dbReference>
<evidence type="ECO:0000313" key="2">
    <source>
        <dbReference type="EMBL" id="MDQ9094045.1"/>
    </source>
</evidence>
<sequence length="415" mass="48327">MKLVIYCPGTKVGGTNTLFARCAEYWEKVTGYKPVVIDFEDGIIKNYLTEKNVDFDFREHTKGKLHFFESDELVIMPVLSGRMLGYKLFPKKDTRIAFWVTHPHDPFKWLPTFQLVKKWRAKHKFYFGMTLHPHYFPKLRQLFEKSNKYNGLYVMDSDCSDSLNKTFGLELKNKILPVFTDHPEATLIKNKKLSKELKFCWIGRVADFKWRSIVILAKEIDNLKLQGVNISFDIVGDGCEFLHVKKEVEKLQNPNIRMLGTLSLDELNLFIKKEVDIFCGHGIALLEAAKHKVPCIVANGTYFDFDLNEMNFNWFYELEKGDVGKILSNKKEIAGVPFSELFKGVDSGNLIEKAENSYSRWKECHSPEVVVKNLYGNLLTNKLIYEELTKTGFLKFDLIGLIIMKFKRYITREKY</sequence>
<feature type="domain" description="Glycosyl transferase family 1" evidence="1">
    <location>
        <begin position="194"/>
        <end position="302"/>
    </location>
</feature>
<dbReference type="SUPFAM" id="SSF53756">
    <property type="entry name" value="UDP-Glycosyltransferase/glycogen phosphorylase"/>
    <property type="match status" value="1"/>
</dbReference>
<dbReference type="EMBL" id="JAVIFY010000028">
    <property type="protein sequence ID" value="MDQ9094045.1"/>
    <property type="molecule type" value="Genomic_DNA"/>
</dbReference>
<dbReference type="Pfam" id="PF00534">
    <property type="entry name" value="Glycos_transf_1"/>
    <property type="match status" value="1"/>
</dbReference>
<evidence type="ECO:0000259" key="1">
    <source>
        <dbReference type="Pfam" id="PF00534"/>
    </source>
</evidence>
<name>A0ABU1BHZ5_PSEHA</name>
<reference evidence="2 3" key="1">
    <citation type="submission" date="2023-08" db="EMBL/GenBank/DDBJ databases">
        <title>Pseudoalteromonas haloplanktis LL1 genome.</title>
        <authorList>
            <person name="Wu S."/>
        </authorList>
    </citation>
    <scope>NUCLEOTIDE SEQUENCE [LARGE SCALE GENOMIC DNA]</scope>
    <source>
        <strain evidence="2 3">LL1</strain>
    </source>
</reference>
<dbReference type="RefSeq" id="WP_309039812.1">
    <property type="nucleotide sequence ID" value="NZ_JAVIFY010000028.1"/>
</dbReference>
<dbReference type="InterPro" id="IPR001296">
    <property type="entry name" value="Glyco_trans_1"/>
</dbReference>
<proteinExistence type="predicted"/>
<gene>
    <name evidence="2" type="ORF">RC083_21005</name>
</gene>